<reference evidence="2" key="2">
    <citation type="submission" date="2015-01" db="EMBL/GenBank/DDBJ databases">
        <title>Evolutionary Origins and Diversification of the Mycorrhizal Mutualists.</title>
        <authorList>
            <consortium name="DOE Joint Genome Institute"/>
            <consortium name="Mycorrhizal Genomics Consortium"/>
            <person name="Kohler A."/>
            <person name="Kuo A."/>
            <person name="Nagy L.G."/>
            <person name="Floudas D."/>
            <person name="Copeland A."/>
            <person name="Barry K.W."/>
            <person name="Cichocki N."/>
            <person name="Veneault-Fourrey C."/>
            <person name="LaButti K."/>
            <person name="Lindquist E.A."/>
            <person name="Lipzen A."/>
            <person name="Lundell T."/>
            <person name="Morin E."/>
            <person name="Murat C."/>
            <person name="Riley R."/>
            <person name="Ohm R."/>
            <person name="Sun H."/>
            <person name="Tunlid A."/>
            <person name="Henrissat B."/>
            <person name="Grigoriev I.V."/>
            <person name="Hibbett D.S."/>
            <person name="Martin F."/>
        </authorList>
    </citation>
    <scope>NUCLEOTIDE SEQUENCE [LARGE SCALE GENOMIC DNA]</scope>
    <source>
        <strain evidence="2">Marx 270</strain>
    </source>
</reference>
<dbReference type="AlphaFoldDB" id="A0A0C3KBJ4"/>
<dbReference type="InParanoid" id="A0A0C3KBJ4"/>
<dbReference type="EMBL" id="KN831961">
    <property type="protein sequence ID" value="KIO07007.1"/>
    <property type="molecule type" value="Genomic_DNA"/>
</dbReference>
<protein>
    <submittedName>
        <fullName evidence="1">Uncharacterized protein</fullName>
    </submittedName>
</protein>
<proteinExistence type="predicted"/>
<reference evidence="1 2" key="1">
    <citation type="submission" date="2014-04" db="EMBL/GenBank/DDBJ databases">
        <authorList>
            <consortium name="DOE Joint Genome Institute"/>
            <person name="Kuo A."/>
            <person name="Kohler A."/>
            <person name="Costa M.D."/>
            <person name="Nagy L.G."/>
            <person name="Floudas D."/>
            <person name="Copeland A."/>
            <person name="Barry K.W."/>
            <person name="Cichocki N."/>
            <person name="Veneault-Fourrey C."/>
            <person name="LaButti K."/>
            <person name="Lindquist E.A."/>
            <person name="Lipzen A."/>
            <person name="Lundell T."/>
            <person name="Morin E."/>
            <person name="Murat C."/>
            <person name="Sun H."/>
            <person name="Tunlid A."/>
            <person name="Henrissat B."/>
            <person name="Grigoriev I.V."/>
            <person name="Hibbett D.S."/>
            <person name="Martin F."/>
            <person name="Nordberg H.P."/>
            <person name="Cantor M.N."/>
            <person name="Hua S.X."/>
        </authorList>
    </citation>
    <scope>NUCLEOTIDE SEQUENCE [LARGE SCALE GENOMIC DNA]</scope>
    <source>
        <strain evidence="1 2">Marx 270</strain>
    </source>
</reference>
<name>A0A0C3KBJ4_PISTI</name>
<dbReference type="Proteomes" id="UP000054217">
    <property type="component" value="Unassembled WGS sequence"/>
</dbReference>
<sequence length="61" mass="6952">MLPLSLECSTVFHLFELLQRSSARLCRVADRLQGGELYVTNEISHHDGFPFRYGLASIIDQ</sequence>
<keyword evidence="2" id="KW-1185">Reference proteome</keyword>
<dbReference type="HOGENOM" id="CLU_2923616_0_0_1"/>
<organism evidence="1 2">
    <name type="scientific">Pisolithus tinctorius Marx 270</name>
    <dbReference type="NCBI Taxonomy" id="870435"/>
    <lineage>
        <taxon>Eukaryota</taxon>
        <taxon>Fungi</taxon>
        <taxon>Dikarya</taxon>
        <taxon>Basidiomycota</taxon>
        <taxon>Agaricomycotina</taxon>
        <taxon>Agaricomycetes</taxon>
        <taxon>Agaricomycetidae</taxon>
        <taxon>Boletales</taxon>
        <taxon>Sclerodermatineae</taxon>
        <taxon>Pisolithaceae</taxon>
        <taxon>Pisolithus</taxon>
    </lineage>
</organism>
<accession>A0A0C3KBJ4</accession>
<gene>
    <name evidence="1" type="ORF">M404DRAFT_998448</name>
</gene>
<evidence type="ECO:0000313" key="1">
    <source>
        <dbReference type="EMBL" id="KIO07007.1"/>
    </source>
</evidence>
<evidence type="ECO:0000313" key="2">
    <source>
        <dbReference type="Proteomes" id="UP000054217"/>
    </source>
</evidence>